<dbReference type="SUPFAM" id="SSF57667">
    <property type="entry name" value="beta-beta-alpha zinc fingers"/>
    <property type="match status" value="1"/>
</dbReference>
<evidence type="ECO:0000256" key="7">
    <source>
        <dbReference type="ARBA" id="ARBA00023125"/>
    </source>
</evidence>
<dbReference type="InterPro" id="IPR052035">
    <property type="entry name" value="ZnF_BED_domain_contain"/>
</dbReference>
<dbReference type="GO" id="GO:0046983">
    <property type="term" value="F:protein dimerization activity"/>
    <property type="evidence" value="ECO:0007669"/>
    <property type="project" value="InterPro"/>
</dbReference>
<dbReference type="GO" id="GO:0005634">
    <property type="term" value="C:nucleus"/>
    <property type="evidence" value="ECO:0007669"/>
    <property type="project" value="UniProtKB-SubCell"/>
</dbReference>
<dbReference type="InterPro" id="IPR025525">
    <property type="entry name" value="hAT-like_transposase_RNase-H"/>
</dbReference>
<dbReference type="Pfam" id="PF05699">
    <property type="entry name" value="Dimer_Tnp_hAT"/>
    <property type="match status" value="1"/>
</dbReference>
<feature type="compositionally biased region" description="Basic and acidic residues" evidence="11">
    <location>
        <begin position="75"/>
        <end position="86"/>
    </location>
</feature>
<dbReference type="PANTHER" id="PTHR46481:SF7">
    <property type="entry name" value="ZINC FINGER BED DOMAIN-CONTAINING PROTEIN RICESLEEPER 2-LIKE"/>
    <property type="match status" value="1"/>
</dbReference>
<gene>
    <name evidence="13" type="ORF">CISIN_1g007561mg</name>
</gene>
<comment type="subunit">
    <text evidence="2">Homodimer.</text>
</comment>
<evidence type="ECO:0000256" key="3">
    <source>
        <dbReference type="ARBA" id="ARBA00022723"/>
    </source>
</evidence>
<feature type="region of interest" description="Disordered" evidence="11">
    <location>
        <begin position="46"/>
        <end position="90"/>
    </location>
</feature>
<protein>
    <recommendedName>
        <fullName evidence="12">BED-type domain-containing protein</fullName>
    </recommendedName>
</protein>
<keyword evidence="5" id="KW-0862">Zinc</keyword>
<name>A0A067DCJ4_CITSI</name>
<dbReference type="Pfam" id="PF14372">
    <property type="entry name" value="hAT-like_RNase-H"/>
    <property type="match status" value="1"/>
</dbReference>
<keyword evidence="7" id="KW-0238">DNA-binding</keyword>
<evidence type="ECO:0000256" key="2">
    <source>
        <dbReference type="ARBA" id="ARBA00011738"/>
    </source>
</evidence>
<evidence type="ECO:0000256" key="8">
    <source>
        <dbReference type="ARBA" id="ARBA00023163"/>
    </source>
</evidence>
<dbReference type="STRING" id="2711.A0A067DCJ4"/>
<dbReference type="AlphaFoldDB" id="A0A067DCJ4"/>
<dbReference type="InterPro" id="IPR012337">
    <property type="entry name" value="RNaseH-like_sf"/>
</dbReference>
<dbReference type="Pfam" id="PF02892">
    <property type="entry name" value="zf-BED"/>
    <property type="match status" value="1"/>
</dbReference>
<evidence type="ECO:0000256" key="10">
    <source>
        <dbReference type="PROSITE-ProRule" id="PRU00027"/>
    </source>
</evidence>
<evidence type="ECO:0000256" key="1">
    <source>
        <dbReference type="ARBA" id="ARBA00004123"/>
    </source>
</evidence>
<reference evidence="13 14" key="1">
    <citation type="submission" date="2014-04" db="EMBL/GenBank/DDBJ databases">
        <authorList>
            <consortium name="International Citrus Genome Consortium"/>
            <person name="Gmitter F."/>
            <person name="Chen C."/>
            <person name="Farmerie W."/>
            <person name="Harkins T."/>
            <person name="Desany B."/>
            <person name="Mohiuddin M."/>
            <person name="Kodira C."/>
            <person name="Borodovsky M."/>
            <person name="Lomsadze A."/>
            <person name="Burns P."/>
            <person name="Jenkins J."/>
            <person name="Prochnik S."/>
            <person name="Shu S."/>
            <person name="Chapman J."/>
            <person name="Pitluck S."/>
            <person name="Schmutz J."/>
            <person name="Rokhsar D."/>
        </authorList>
    </citation>
    <scope>NUCLEOTIDE SEQUENCE</scope>
</reference>
<dbReference type="EMBL" id="KK786776">
    <property type="protein sequence ID" value="KDO39270.1"/>
    <property type="molecule type" value="Genomic_DNA"/>
</dbReference>
<accession>A0A067DCJ4</accession>
<feature type="region of interest" description="Disordered" evidence="11">
    <location>
        <begin position="1"/>
        <end position="23"/>
    </location>
</feature>
<dbReference type="SUPFAM" id="SSF53098">
    <property type="entry name" value="Ribonuclease H-like"/>
    <property type="match status" value="1"/>
</dbReference>
<dbReference type="InterPro" id="IPR008906">
    <property type="entry name" value="HATC_C_dom"/>
</dbReference>
<dbReference type="InterPro" id="IPR003656">
    <property type="entry name" value="Znf_BED"/>
</dbReference>
<dbReference type="GO" id="GO:0008270">
    <property type="term" value="F:zinc ion binding"/>
    <property type="evidence" value="ECO:0007669"/>
    <property type="project" value="UniProtKB-KW"/>
</dbReference>
<keyword evidence="9" id="KW-0539">Nucleus</keyword>
<dbReference type="PANTHER" id="PTHR46481">
    <property type="entry name" value="ZINC FINGER BED DOMAIN-CONTAINING PROTEIN 4"/>
    <property type="match status" value="1"/>
</dbReference>
<evidence type="ECO:0000259" key="12">
    <source>
        <dbReference type="PROSITE" id="PS50808"/>
    </source>
</evidence>
<evidence type="ECO:0000256" key="11">
    <source>
        <dbReference type="SAM" id="MobiDB-lite"/>
    </source>
</evidence>
<keyword evidence="14" id="KW-1185">Reference proteome</keyword>
<evidence type="ECO:0000313" key="14">
    <source>
        <dbReference type="Proteomes" id="UP000027120"/>
    </source>
</evidence>
<evidence type="ECO:0000256" key="5">
    <source>
        <dbReference type="ARBA" id="ARBA00022833"/>
    </source>
</evidence>
<feature type="domain" description="BED-type" evidence="12">
    <location>
        <begin position="19"/>
        <end position="74"/>
    </location>
</feature>
<evidence type="ECO:0000256" key="9">
    <source>
        <dbReference type="ARBA" id="ARBA00023242"/>
    </source>
</evidence>
<keyword evidence="8" id="KW-0804">Transcription</keyword>
<evidence type="ECO:0000256" key="4">
    <source>
        <dbReference type="ARBA" id="ARBA00022771"/>
    </source>
</evidence>
<evidence type="ECO:0000313" key="13">
    <source>
        <dbReference type="EMBL" id="KDO39270.1"/>
    </source>
</evidence>
<dbReference type="PROSITE" id="PS50808">
    <property type="entry name" value="ZF_BED"/>
    <property type="match status" value="1"/>
</dbReference>
<dbReference type="SMART" id="SM00614">
    <property type="entry name" value="ZnF_BED"/>
    <property type="match status" value="1"/>
</dbReference>
<keyword evidence="4 10" id="KW-0863">Zinc-finger</keyword>
<keyword evidence="3" id="KW-0479">Metal-binding</keyword>
<evidence type="ECO:0000256" key="6">
    <source>
        <dbReference type="ARBA" id="ARBA00023015"/>
    </source>
</evidence>
<keyword evidence="6" id="KW-0805">Transcription regulation</keyword>
<organism evidence="13 14">
    <name type="scientific">Citrus sinensis</name>
    <name type="common">Sweet orange</name>
    <name type="synonym">Citrus aurantium var. sinensis</name>
    <dbReference type="NCBI Taxonomy" id="2711"/>
    <lineage>
        <taxon>Eukaryota</taxon>
        <taxon>Viridiplantae</taxon>
        <taxon>Streptophyta</taxon>
        <taxon>Embryophyta</taxon>
        <taxon>Tracheophyta</taxon>
        <taxon>Spermatophyta</taxon>
        <taxon>Magnoliopsida</taxon>
        <taxon>eudicotyledons</taxon>
        <taxon>Gunneridae</taxon>
        <taxon>Pentapetalae</taxon>
        <taxon>rosids</taxon>
        <taxon>malvids</taxon>
        <taxon>Sapindales</taxon>
        <taxon>Rutaceae</taxon>
        <taxon>Aurantioideae</taxon>
        <taxon>Citrus</taxon>
    </lineage>
</organism>
<dbReference type="GO" id="GO:0003677">
    <property type="term" value="F:DNA binding"/>
    <property type="evidence" value="ECO:0007669"/>
    <property type="project" value="UniProtKB-KW"/>
</dbReference>
<proteinExistence type="predicted"/>
<comment type="subcellular location">
    <subcellularLocation>
        <location evidence="1">Nucleus</location>
    </subcellularLocation>
</comment>
<dbReference type="Proteomes" id="UP000027120">
    <property type="component" value="Unassembled WGS sequence"/>
</dbReference>
<dbReference type="InterPro" id="IPR036236">
    <property type="entry name" value="Znf_C2H2_sf"/>
</dbReference>
<sequence length="598" mass="69085">MEGDPNVGSSSSSAIKKRKRASEVWDEMRKYIDADGKVKAECKHCKKTFDGSSKKGTTHLKNHLERCPANPRRKSGSEGRDRDDQHQPLAPSIKTKELARLIKETSVSGLIRHLSKMEGDTSYDEREDLDPWVLNSRKDEILQLYQEEKEKLRQFLNNLSCRFTLQLVRSFRFGGYLLVVCYIDDCWVPQSQIISFWEHPSCDVEDSMEAVKQSCLDWKIDTKICFLLLSCQIDPADDWDNQIGKIESWFSQRRSLPFAGCLPSALHLLNYVDGILRSKDYLRDEIQSLEECAYYVDNKSRSDKQIQLDGAVEKAISELKESPFTRGGFFEYFEAAVGVKEVFSALEQFDSDFRSINLTKQKWHEVTAAFEHLKFLNDVTDCFLWETLDIPIVVDLPYVHKILTDRCNHPIEDCLFCQEVMKEAIDLFFSKQYLVRAIEFILDPRFKMDGLQLHYKEIYGSDADRHLEKINKDFRDVYDEYAATDSSNSKSYEMLDAMGRPSSPKSELDRYFDMLKVPRDEDFDILAWWRRNAPSFPTLARMALDYLAIEMPSAPNVGISFPLMFDMYKIISNFGFSGLPEIITPLVMLKSILDGAAN</sequence>